<name>A0A0K0FGJ1_STRVS</name>
<dbReference type="Proteomes" id="UP000035680">
    <property type="component" value="Unassembled WGS sequence"/>
</dbReference>
<accession>A0A0K0FGJ1</accession>
<organism evidence="1 2">
    <name type="scientific">Strongyloides venezuelensis</name>
    <name type="common">Threadworm</name>
    <dbReference type="NCBI Taxonomy" id="75913"/>
    <lineage>
        <taxon>Eukaryota</taxon>
        <taxon>Metazoa</taxon>
        <taxon>Ecdysozoa</taxon>
        <taxon>Nematoda</taxon>
        <taxon>Chromadorea</taxon>
        <taxon>Rhabditida</taxon>
        <taxon>Tylenchina</taxon>
        <taxon>Panagrolaimomorpha</taxon>
        <taxon>Strongyloidoidea</taxon>
        <taxon>Strongyloididae</taxon>
        <taxon>Strongyloides</taxon>
    </lineage>
</organism>
<dbReference type="STRING" id="75913.A0A0K0FGJ1"/>
<dbReference type="AlphaFoldDB" id="A0A0K0FGJ1"/>
<reference evidence="2" key="2">
    <citation type="submission" date="2015-08" db="UniProtKB">
        <authorList>
            <consortium name="WormBaseParasite"/>
        </authorList>
    </citation>
    <scope>IDENTIFICATION</scope>
</reference>
<reference evidence="1" key="1">
    <citation type="submission" date="2014-07" db="EMBL/GenBank/DDBJ databases">
        <authorList>
            <person name="Martin A.A"/>
            <person name="De Silva N."/>
        </authorList>
    </citation>
    <scope>NUCLEOTIDE SEQUENCE</scope>
</reference>
<sequence length="163" mass="18602">MLTIIRLKVGPLAKKALKKRYDYKMFAEAAIMKLSMTRIDYASDKFGESVRAFDDLICATIRDLSSSTKLDTWSSTIKCQMILTLVENPFNHAIKMCHHGNFPEHKKTQCKRFVKGLPKTDYTVERKDKSVASKNTCAVFTPCTNILRPAVVMFQLMDFPINV</sequence>
<proteinExistence type="predicted"/>
<keyword evidence="1" id="KW-1185">Reference proteome</keyword>
<protein>
    <submittedName>
        <fullName evidence="2">BRO1 domain-containing protein</fullName>
    </submittedName>
</protein>
<evidence type="ECO:0000313" key="1">
    <source>
        <dbReference type="Proteomes" id="UP000035680"/>
    </source>
</evidence>
<evidence type="ECO:0000313" key="2">
    <source>
        <dbReference type="WBParaSite" id="SVE_0799400.1"/>
    </source>
</evidence>
<dbReference type="WBParaSite" id="SVE_0799400.1">
    <property type="protein sequence ID" value="SVE_0799400.1"/>
    <property type="gene ID" value="SVE_0799400"/>
</dbReference>